<dbReference type="InterPro" id="IPR012946">
    <property type="entry name" value="X8"/>
</dbReference>
<feature type="compositionally biased region" description="Low complexity" evidence="2">
    <location>
        <begin position="1"/>
        <end position="14"/>
    </location>
</feature>
<dbReference type="PANTHER" id="PTHR31044:SF52">
    <property type="entry name" value="OS01G0631500 PROTEIN"/>
    <property type="match status" value="1"/>
</dbReference>
<evidence type="ECO:0000313" key="5">
    <source>
        <dbReference type="Proteomes" id="UP000653305"/>
    </source>
</evidence>
<dbReference type="Proteomes" id="UP000653305">
    <property type="component" value="Unassembled WGS sequence"/>
</dbReference>
<sequence length="154" mass="16402">MDITTPVTTIPTATNPLLNPTDSKPEPPLVMNPANPTMTPLSTNSPTSPTGSWCVASQSVSQAALQVALDYACGHGGADCSAIQTDGRCYNPNTVRGHASYAFNSYYQKNPVMVHANTHQLVQVGPEFLVAVDQSRPLLQTLSSQVAFRILTIC</sequence>
<dbReference type="SMART" id="SM00768">
    <property type="entry name" value="X8"/>
    <property type="match status" value="1"/>
</dbReference>
<feature type="region of interest" description="Disordered" evidence="2">
    <location>
        <begin position="1"/>
        <end position="28"/>
    </location>
</feature>
<protein>
    <submittedName>
        <fullName evidence="4">Glucan endo-1 3-beta-glucosidase 12</fullName>
    </submittedName>
</protein>
<dbReference type="AlphaFoldDB" id="A0A830BKA9"/>
<dbReference type="Gene3D" id="1.20.58.1040">
    <property type="match status" value="1"/>
</dbReference>
<keyword evidence="1" id="KW-0732">Signal</keyword>
<organism evidence="4 5">
    <name type="scientific">Phtheirospermum japonicum</name>
    <dbReference type="NCBI Taxonomy" id="374723"/>
    <lineage>
        <taxon>Eukaryota</taxon>
        <taxon>Viridiplantae</taxon>
        <taxon>Streptophyta</taxon>
        <taxon>Embryophyta</taxon>
        <taxon>Tracheophyta</taxon>
        <taxon>Spermatophyta</taxon>
        <taxon>Magnoliopsida</taxon>
        <taxon>eudicotyledons</taxon>
        <taxon>Gunneridae</taxon>
        <taxon>Pentapetalae</taxon>
        <taxon>asterids</taxon>
        <taxon>lamiids</taxon>
        <taxon>Lamiales</taxon>
        <taxon>Orobanchaceae</taxon>
        <taxon>Orobanchaceae incertae sedis</taxon>
        <taxon>Phtheirospermum</taxon>
    </lineage>
</organism>
<dbReference type="OrthoDB" id="1073427at2759"/>
<feature type="domain" description="X8" evidence="3">
    <location>
        <begin position="52"/>
        <end position="128"/>
    </location>
</feature>
<proteinExistence type="predicted"/>
<accession>A0A830BKA9</accession>
<dbReference type="EMBL" id="BMAC01000158">
    <property type="protein sequence ID" value="GFP87867.1"/>
    <property type="molecule type" value="Genomic_DNA"/>
</dbReference>
<evidence type="ECO:0000256" key="2">
    <source>
        <dbReference type="SAM" id="MobiDB-lite"/>
    </source>
</evidence>
<dbReference type="GO" id="GO:0009506">
    <property type="term" value="C:plasmodesma"/>
    <property type="evidence" value="ECO:0007669"/>
    <property type="project" value="UniProtKB-ARBA"/>
</dbReference>
<dbReference type="InterPro" id="IPR044788">
    <property type="entry name" value="X8_dom_prot"/>
</dbReference>
<evidence type="ECO:0000256" key="1">
    <source>
        <dbReference type="ARBA" id="ARBA00022729"/>
    </source>
</evidence>
<name>A0A830BKA9_9LAMI</name>
<dbReference type="PANTHER" id="PTHR31044">
    <property type="entry name" value="BETA-1,3 GLUCANASE"/>
    <property type="match status" value="1"/>
</dbReference>
<gene>
    <name evidence="4" type="ORF">PHJA_000930400</name>
</gene>
<reference evidence="4" key="1">
    <citation type="submission" date="2020-07" db="EMBL/GenBank/DDBJ databases">
        <title>Ethylene signaling mediates host invasion by parasitic plants.</title>
        <authorList>
            <person name="Yoshida S."/>
        </authorList>
    </citation>
    <scope>NUCLEOTIDE SEQUENCE</scope>
    <source>
        <strain evidence="4">Okayama</strain>
    </source>
</reference>
<dbReference type="Pfam" id="PF07983">
    <property type="entry name" value="X8"/>
    <property type="match status" value="1"/>
</dbReference>
<evidence type="ECO:0000313" key="4">
    <source>
        <dbReference type="EMBL" id="GFP87867.1"/>
    </source>
</evidence>
<keyword evidence="5" id="KW-1185">Reference proteome</keyword>
<evidence type="ECO:0000259" key="3">
    <source>
        <dbReference type="SMART" id="SM00768"/>
    </source>
</evidence>
<comment type="caution">
    <text evidence="4">The sequence shown here is derived from an EMBL/GenBank/DDBJ whole genome shotgun (WGS) entry which is preliminary data.</text>
</comment>